<dbReference type="GO" id="GO:0034599">
    <property type="term" value="P:cellular response to oxidative stress"/>
    <property type="evidence" value="ECO:0007669"/>
    <property type="project" value="TreeGrafter"/>
</dbReference>
<dbReference type="GeneID" id="97491200"/>
<organism evidence="5 6">
    <name type="scientific">Megasphaera elsdenii</name>
    <dbReference type="NCBI Taxonomy" id="907"/>
    <lineage>
        <taxon>Bacteria</taxon>
        <taxon>Bacillati</taxon>
        <taxon>Bacillota</taxon>
        <taxon>Negativicutes</taxon>
        <taxon>Veillonellales</taxon>
        <taxon>Veillonellaceae</taxon>
        <taxon>Megasphaera</taxon>
    </lineage>
</organism>
<dbReference type="PRINTS" id="PR01011">
    <property type="entry name" value="GLUTPROXDASE"/>
</dbReference>
<evidence type="ECO:0000256" key="3">
    <source>
        <dbReference type="ARBA" id="ARBA00023002"/>
    </source>
</evidence>
<evidence type="ECO:0000256" key="2">
    <source>
        <dbReference type="ARBA" id="ARBA00022559"/>
    </source>
</evidence>
<dbReference type="CDD" id="cd00340">
    <property type="entry name" value="GSH_Peroxidase"/>
    <property type="match status" value="1"/>
</dbReference>
<dbReference type="Proteomes" id="UP000536773">
    <property type="component" value="Unassembled WGS sequence"/>
</dbReference>
<evidence type="ECO:0000256" key="1">
    <source>
        <dbReference type="ARBA" id="ARBA00006926"/>
    </source>
</evidence>
<dbReference type="GO" id="GO:0004601">
    <property type="term" value="F:peroxidase activity"/>
    <property type="evidence" value="ECO:0007669"/>
    <property type="project" value="UniProtKB-KW"/>
</dbReference>
<dbReference type="InterPro" id="IPR000889">
    <property type="entry name" value="Glutathione_peroxidase"/>
</dbReference>
<dbReference type="PROSITE" id="PS51355">
    <property type="entry name" value="GLUTATHIONE_PEROXID_3"/>
    <property type="match status" value="1"/>
</dbReference>
<dbReference type="AlphaFoldDB" id="A0A1M6MCR0"/>
<dbReference type="SUPFAM" id="SSF52833">
    <property type="entry name" value="Thioredoxin-like"/>
    <property type="match status" value="1"/>
</dbReference>
<name>A0A1M6MCR0_MEGEL</name>
<reference evidence="5 6" key="1">
    <citation type="submission" date="2020-04" db="EMBL/GenBank/DDBJ databases">
        <authorList>
            <person name="Hitch T.C.A."/>
            <person name="Wylensek D."/>
            <person name="Clavel T."/>
        </authorList>
    </citation>
    <scope>NUCLEOTIDE SEQUENCE [LARGE SCALE GENOMIC DNA]</scope>
    <source>
        <strain evidence="5 6">WCA-386-APC-2A</strain>
    </source>
</reference>
<dbReference type="Gene3D" id="3.40.30.10">
    <property type="entry name" value="Glutaredoxin"/>
    <property type="match status" value="1"/>
</dbReference>
<sequence length="183" mass="20900">MNVYDFTVKDIQGHDVSLSQYKDKVLLIVNTASKCGFTPQYDGLEALYQKYKDKGLVILGFPCNQFLEQDPEDNQHIEQFCRLNHGVTFPLFAKIDVRGDQAAPLYQYLTEAAPFKGYETDKESGQLIQKVVSEHYPDNAQGNGIKWNFTKFLINRDGSQVQRFEPSTTPEELDPILEKLLLS</sequence>
<dbReference type="InterPro" id="IPR029760">
    <property type="entry name" value="GPX_CS"/>
</dbReference>
<dbReference type="EMBL" id="JABBJH010000003">
    <property type="protein sequence ID" value="NMK38432.1"/>
    <property type="molecule type" value="Genomic_DNA"/>
</dbReference>
<dbReference type="InterPro" id="IPR029759">
    <property type="entry name" value="GPX_AS"/>
</dbReference>
<gene>
    <name evidence="5" type="ORF">HG933_03360</name>
</gene>
<dbReference type="FunFam" id="3.40.30.10:FF:000010">
    <property type="entry name" value="Glutathione peroxidase"/>
    <property type="match status" value="1"/>
</dbReference>
<accession>A0A1M6MCR0</accession>
<keyword evidence="2 4" id="KW-0575">Peroxidase</keyword>
<comment type="similarity">
    <text evidence="1 4">Belongs to the glutathione peroxidase family.</text>
</comment>
<dbReference type="PROSITE" id="PS51352">
    <property type="entry name" value="THIOREDOXIN_2"/>
    <property type="match status" value="1"/>
</dbReference>
<dbReference type="PANTHER" id="PTHR11592:SF78">
    <property type="entry name" value="GLUTATHIONE PEROXIDASE"/>
    <property type="match status" value="1"/>
</dbReference>
<dbReference type="Pfam" id="PF00255">
    <property type="entry name" value="GSHPx"/>
    <property type="match status" value="1"/>
</dbReference>
<dbReference type="PANTHER" id="PTHR11592">
    <property type="entry name" value="GLUTATHIONE PEROXIDASE"/>
    <property type="match status" value="1"/>
</dbReference>
<evidence type="ECO:0000313" key="6">
    <source>
        <dbReference type="Proteomes" id="UP000536773"/>
    </source>
</evidence>
<proteinExistence type="inferred from homology"/>
<evidence type="ECO:0000256" key="4">
    <source>
        <dbReference type="RuleBase" id="RU000499"/>
    </source>
</evidence>
<dbReference type="InterPro" id="IPR036249">
    <property type="entry name" value="Thioredoxin-like_sf"/>
</dbReference>
<protein>
    <recommendedName>
        <fullName evidence="4">Glutathione peroxidase</fullName>
    </recommendedName>
</protein>
<dbReference type="InterPro" id="IPR013766">
    <property type="entry name" value="Thioredoxin_domain"/>
</dbReference>
<dbReference type="RefSeq" id="WP_014015230.1">
    <property type="nucleotide sequence ID" value="NZ_AP031433.1"/>
</dbReference>
<keyword evidence="3 4" id="KW-0560">Oxidoreductase</keyword>
<evidence type="ECO:0000313" key="5">
    <source>
        <dbReference type="EMBL" id="NMK38432.1"/>
    </source>
</evidence>
<dbReference type="PROSITE" id="PS00460">
    <property type="entry name" value="GLUTATHIONE_PEROXID_1"/>
    <property type="match status" value="1"/>
</dbReference>
<dbReference type="PROSITE" id="PS00763">
    <property type="entry name" value="GLUTATHIONE_PEROXID_2"/>
    <property type="match status" value="1"/>
</dbReference>
<comment type="caution">
    <text evidence="5">The sequence shown here is derived from an EMBL/GenBank/DDBJ whole genome shotgun (WGS) entry which is preliminary data.</text>
</comment>
<dbReference type="PIRSF" id="PIRSF000303">
    <property type="entry name" value="Glutathion_perox"/>
    <property type="match status" value="1"/>
</dbReference>